<reference evidence="3" key="1">
    <citation type="submission" date="2013-09" db="EMBL/GenBank/DDBJ databases">
        <title>Corchorus olitorius genome sequencing.</title>
        <authorList>
            <person name="Alam M."/>
            <person name="Haque M.S."/>
            <person name="Islam M.S."/>
            <person name="Emdad E.M."/>
            <person name="Islam M.M."/>
            <person name="Ahmed B."/>
            <person name="Halim A."/>
            <person name="Hossen Q.M.M."/>
            <person name="Hossain M.Z."/>
            <person name="Ahmed R."/>
            <person name="Khan M.M."/>
            <person name="Islam R."/>
            <person name="Rashid M.M."/>
            <person name="Khan S.A."/>
            <person name="Rahman M.S."/>
            <person name="Alam M."/>
            <person name="Yahiya A.S."/>
            <person name="Khan M.S."/>
            <person name="Azam M.S."/>
            <person name="Haque T."/>
            <person name="Lashkar M.Z.H."/>
            <person name="Akhand A.I."/>
            <person name="Morshed G."/>
            <person name="Roy S."/>
            <person name="Uddin K.S."/>
            <person name="Rabeya T."/>
            <person name="Hossain A.S."/>
            <person name="Chowdhury A."/>
            <person name="Snigdha A.R."/>
            <person name="Mortoza M.S."/>
            <person name="Matin S.A."/>
            <person name="Hoque S.M.E."/>
            <person name="Islam M.K."/>
            <person name="Roy D.K."/>
            <person name="Haider R."/>
            <person name="Moosa M.M."/>
            <person name="Elias S.M."/>
            <person name="Hasan A.M."/>
            <person name="Jahan S."/>
            <person name="Shafiuddin M."/>
            <person name="Mahmood N."/>
            <person name="Shommy N.S."/>
        </authorList>
    </citation>
    <scope>NUCLEOTIDE SEQUENCE [LARGE SCALE GENOMIC DNA]</scope>
    <source>
        <strain evidence="3">cv. O-4</strain>
    </source>
</reference>
<feature type="domain" description="NAD-dependent epimerase/dehydratase" evidence="1">
    <location>
        <begin position="2"/>
        <end position="42"/>
    </location>
</feature>
<dbReference type="GO" id="GO:0050577">
    <property type="term" value="F:GDP-L-fucose synthase activity"/>
    <property type="evidence" value="ECO:0007669"/>
    <property type="project" value="TreeGrafter"/>
</dbReference>
<dbReference type="AlphaFoldDB" id="A0A1R3JP41"/>
<gene>
    <name evidence="2" type="ORF">COLO4_15197</name>
</gene>
<dbReference type="OrthoDB" id="202470at2759"/>
<protein>
    <submittedName>
        <fullName evidence="2">NAD-dependent epimerase/dehydratase</fullName>
    </submittedName>
</protein>
<evidence type="ECO:0000313" key="3">
    <source>
        <dbReference type="Proteomes" id="UP000187203"/>
    </source>
</evidence>
<dbReference type="STRING" id="93759.A0A1R3JP41"/>
<dbReference type="PANTHER" id="PTHR43238:SF1">
    <property type="entry name" value="GDP-L-FUCOSE SYNTHASE"/>
    <property type="match status" value="1"/>
</dbReference>
<accession>A0A1R3JP41</accession>
<dbReference type="InterPro" id="IPR001509">
    <property type="entry name" value="Epimerase_deHydtase"/>
</dbReference>
<evidence type="ECO:0000313" key="2">
    <source>
        <dbReference type="EMBL" id="OMO96584.1"/>
    </source>
</evidence>
<dbReference type="Pfam" id="PF01370">
    <property type="entry name" value="Epimerase"/>
    <property type="match status" value="1"/>
</dbReference>
<dbReference type="Gene3D" id="3.40.50.720">
    <property type="entry name" value="NAD(P)-binding Rossmann-like Domain"/>
    <property type="match status" value="1"/>
</dbReference>
<proteinExistence type="predicted"/>
<comment type="caution">
    <text evidence="2">The sequence shown here is derived from an EMBL/GenBank/DDBJ whole genome shotgun (WGS) entry which is preliminary data.</text>
</comment>
<keyword evidence="3" id="KW-1185">Reference proteome</keyword>
<dbReference type="Proteomes" id="UP000187203">
    <property type="component" value="Unassembled WGS sequence"/>
</dbReference>
<name>A0A1R3JP41_9ROSI</name>
<dbReference type="EMBL" id="AWUE01015609">
    <property type="protein sequence ID" value="OMO96584.1"/>
    <property type="molecule type" value="Genomic_DNA"/>
</dbReference>
<evidence type="ECO:0000259" key="1">
    <source>
        <dbReference type="Pfam" id="PF01370"/>
    </source>
</evidence>
<sequence length="101" mass="11205">MPQHVILVAAKVGGIHANNTYPADFIAINLRIQTKVIDSSYRLFHKGLGLFMEVEILHLLVGMPFVLFGRNYKGFDSGPFKVLEGSNLVANSLRFWSSQAA</sequence>
<dbReference type="PANTHER" id="PTHR43238">
    <property type="entry name" value="GDP-L-FUCOSE SYNTHASE"/>
    <property type="match status" value="1"/>
</dbReference>
<organism evidence="2 3">
    <name type="scientific">Corchorus olitorius</name>
    <dbReference type="NCBI Taxonomy" id="93759"/>
    <lineage>
        <taxon>Eukaryota</taxon>
        <taxon>Viridiplantae</taxon>
        <taxon>Streptophyta</taxon>
        <taxon>Embryophyta</taxon>
        <taxon>Tracheophyta</taxon>
        <taxon>Spermatophyta</taxon>
        <taxon>Magnoliopsida</taxon>
        <taxon>eudicotyledons</taxon>
        <taxon>Gunneridae</taxon>
        <taxon>Pentapetalae</taxon>
        <taxon>rosids</taxon>
        <taxon>malvids</taxon>
        <taxon>Malvales</taxon>
        <taxon>Malvaceae</taxon>
        <taxon>Grewioideae</taxon>
        <taxon>Apeibeae</taxon>
        <taxon>Corchorus</taxon>
    </lineage>
</organism>